<feature type="region of interest" description="Disordered" evidence="1">
    <location>
        <begin position="1"/>
        <end position="61"/>
    </location>
</feature>
<reference evidence="2" key="1">
    <citation type="submission" date="2021-09" db="EMBL/GenBank/DDBJ databases">
        <authorList>
            <consortium name="AG Swart"/>
            <person name="Singh M."/>
            <person name="Singh A."/>
            <person name="Seah K."/>
            <person name="Emmerich C."/>
        </authorList>
    </citation>
    <scope>NUCLEOTIDE SEQUENCE</scope>
    <source>
        <strain evidence="2">ATCC30299</strain>
    </source>
</reference>
<evidence type="ECO:0000313" key="2">
    <source>
        <dbReference type="EMBL" id="CAG9311630.1"/>
    </source>
</evidence>
<dbReference type="AlphaFoldDB" id="A0AAU9ICL8"/>
<evidence type="ECO:0000256" key="1">
    <source>
        <dbReference type="SAM" id="MobiDB-lite"/>
    </source>
</evidence>
<organism evidence="2 3">
    <name type="scientific">Blepharisma stoltei</name>
    <dbReference type="NCBI Taxonomy" id="1481888"/>
    <lineage>
        <taxon>Eukaryota</taxon>
        <taxon>Sar</taxon>
        <taxon>Alveolata</taxon>
        <taxon>Ciliophora</taxon>
        <taxon>Postciliodesmatophora</taxon>
        <taxon>Heterotrichea</taxon>
        <taxon>Heterotrichida</taxon>
        <taxon>Blepharismidae</taxon>
        <taxon>Blepharisma</taxon>
    </lineage>
</organism>
<dbReference type="EMBL" id="CAJZBQ010000004">
    <property type="protein sequence ID" value="CAG9311630.1"/>
    <property type="molecule type" value="Genomic_DNA"/>
</dbReference>
<comment type="caution">
    <text evidence="2">The sequence shown here is derived from an EMBL/GenBank/DDBJ whole genome shotgun (WGS) entry which is preliminary data.</text>
</comment>
<accession>A0AAU9ICL8</accession>
<evidence type="ECO:0000313" key="3">
    <source>
        <dbReference type="Proteomes" id="UP001162131"/>
    </source>
</evidence>
<evidence type="ECO:0008006" key="4">
    <source>
        <dbReference type="Google" id="ProtNLM"/>
    </source>
</evidence>
<dbReference type="Proteomes" id="UP001162131">
    <property type="component" value="Unassembled WGS sequence"/>
</dbReference>
<proteinExistence type="predicted"/>
<name>A0AAU9ICL8_9CILI</name>
<protein>
    <recommendedName>
        <fullName evidence="4">EF-hand domain-containing protein</fullName>
    </recommendedName>
</protein>
<sequence length="217" mass="25451">MDSCREHKHHSSSSSARKDPKNNTRPANSFSLDPSSPTKKLNSNYEEFQANKENEADQAEKPDLTFLFNPLRDEVKPYHLDGDTSMYTESSIVSRANLKSEPMVIESINDFMDLYQSDNKGFIGRKEYERMYNKICSVLRISIDPSEKRKILDDDWKKDSRGQDKMSREMLFDAMFELCDVWCPHIDPVEYKEFFSQIKFRIRYEGYKDSSAYDIIS</sequence>
<gene>
    <name evidence="2" type="ORF">BSTOLATCC_MIC3917</name>
</gene>
<feature type="compositionally biased region" description="Basic residues" evidence="1">
    <location>
        <begin position="1"/>
        <end position="11"/>
    </location>
</feature>
<feature type="compositionally biased region" description="Polar residues" evidence="1">
    <location>
        <begin position="23"/>
        <end position="46"/>
    </location>
</feature>
<feature type="compositionally biased region" description="Basic and acidic residues" evidence="1">
    <location>
        <begin position="49"/>
        <end position="61"/>
    </location>
</feature>
<keyword evidence="3" id="KW-1185">Reference proteome</keyword>